<dbReference type="GeneID" id="20673278"/>
<dbReference type="Proteomes" id="UP000030671">
    <property type="component" value="Unassembled WGS sequence"/>
</dbReference>
<feature type="compositionally biased region" description="Polar residues" evidence="3">
    <location>
        <begin position="33"/>
        <end position="52"/>
    </location>
</feature>
<dbReference type="InterPro" id="IPR008936">
    <property type="entry name" value="Rho_GTPase_activation_prot"/>
</dbReference>
<reference evidence="5 6" key="1">
    <citation type="journal article" date="2012" name="New Phytol.">
        <title>Insight into trade-off between wood decay and parasitism from the genome of a fungal forest pathogen.</title>
        <authorList>
            <person name="Olson A."/>
            <person name="Aerts A."/>
            <person name="Asiegbu F."/>
            <person name="Belbahri L."/>
            <person name="Bouzid O."/>
            <person name="Broberg A."/>
            <person name="Canback B."/>
            <person name="Coutinho P.M."/>
            <person name="Cullen D."/>
            <person name="Dalman K."/>
            <person name="Deflorio G."/>
            <person name="van Diepen L.T."/>
            <person name="Dunand C."/>
            <person name="Duplessis S."/>
            <person name="Durling M."/>
            <person name="Gonthier P."/>
            <person name="Grimwood J."/>
            <person name="Fossdal C.G."/>
            <person name="Hansson D."/>
            <person name="Henrissat B."/>
            <person name="Hietala A."/>
            <person name="Himmelstrand K."/>
            <person name="Hoffmeister D."/>
            <person name="Hogberg N."/>
            <person name="James T.Y."/>
            <person name="Karlsson M."/>
            <person name="Kohler A."/>
            <person name="Kues U."/>
            <person name="Lee Y.H."/>
            <person name="Lin Y.C."/>
            <person name="Lind M."/>
            <person name="Lindquist E."/>
            <person name="Lombard V."/>
            <person name="Lucas S."/>
            <person name="Lunden K."/>
            <person name="Morin E."/>
            <person name="Murat C."/>
            <person name="Park J."/>
            <person name="Raffaello T."/>
            <person name="Rouze P."/>
            <person name="Salamov A."/>
            <person name="Schmutz J."/>
            <person name="Solheim H."/>
            <person name="Stahlberg J."/>
            <person name="Velez H."/>
            <person name="de Vries R.P."/>
            <person name="Wiebenga A."/>
            <person name="Woodward S."/>
            <person name="Yakovlev I."/>
            <person name="Garbelotto M."/>
            <person name="Martin F."/>
            <person name="Grigoriev I.V."/>
            <person name="Stenlid J."/>
        </authorList>
    </citation>
    <scope>NUCLEOTIDE SEQUENCE [LARGE SCALE GENOMIC DNA]</scope>
    <source>
        <strain evidence="5 6">TC 32-1</strain>
    </source>
</reference>
<dbReference type="PANTHER" id="PTHR10194">
    <property type="entry name" value="RAS GTPASE-ACTIVATING PROTEINS"/>
    <property type="match status" value="1"/>
</dbReference>
<dbReference type="RefSeq" id="XP_009543917.1">
    <property type="nucleotide sequence ID" value="XM_009545622.1"/>
</dbReference>
<dbReference type="Pfam" id="PF00616">
    <property type="entry name" value="RasGAP"/>
    <property type="match status" value="1"/>
</dbReference>
<keyword evidence="1" id="KW-0343">GTPase activation</keyword>
<dbReference type="SUPFAM" id="SSF48350">
    <property type="entry name" value="GTPase activation domain, GAP"/>
    <property type="match status" value="1"/>
</dbReference>
<gene>
    <name evidence="5" type="ORF">HETIRDRAFT_415929</name>
</gene>
<feature type="region of interest" description="Disordered" evidence="3">
    <location>
        <begin position="1"/>
        <end position="52"/>
    </location>
</feature>
<dbReference type="Gene3D" id="2.30.29.30">
    <property type="entry name" value="Pleckstrin-homology domain (PH domain)/Phosphotyrosine-binding domain (PTB)"/>
    <property type="match status" value="1"/>
</dbReference>
<dbReference type="OrthoDB" id="28245at2759"/>
<dbReference type="KEGG" id="hir:HETIRDRAFT_415929"/>
<evidence type="ECO:0000256" key="1">
    <source>
        <dbReference type="ARBA" id="ARBA00022468"/>
    </source>
</evidence>
<evidence type="ECO:0000313" key="5">
    <source>
        <dbReference type="EMBL" id="ETW84223.1"/>
    </source>
</evidence>
<feature type="region of interest" description="Disordered" evidence="3">
    <location>
        <begin position="169"/>
        <end position="212"/>
    </location>
</feature>
<accession>W4KEI1</accession>
<dbReference type="InterPro" id="IPR011993">
    <property type="entry name" value="PH-like_dom_sf"/>
</dbReference>
<dbReference type="InterPro" id="IPR001936">
    <property type="entry name" value="RasGAP_dom"/>
</dbReference>
<protein>
    <recommendedName>
        <fullName evidence="4">Ras-GAP domain-containing protein</fullName>
    </recommendedName>
</protein>
<feature type="compositionally biased region" description="Polar residues" evidence="3">
    <location>
        <begin position="180"/>
        <end position="206"/>
    </location>
</feature>
<dbReference type="InterPro" id="IPR039360">
    <property type="entry name" value="Ras_GTPase"/>
</dbReference>
<keyword evidence="2" id="KW-0597">Phosphoprotein</keyword>
<keyword evidence="6" id="KW-1185">Reference proteome</keyword>
<dbReference type="SMART" id="SM00323">
    <property type="entry name" value="RasGAP"/>
    <property type="match status" value="1"/>
</dbReference>
<dbReference type="eggNOG" id="KOG1826">
    <property type="taxonomic scope" value="Eukaryota"/>
</dbReference>
<dbReference type="Gene3D" id="3.40.525.10">
    <property type="entry name" value="CRAL-TRIO lipid binding domain"/>
    <property type="match status" value="1"/>
</dbReference>
<evidence type="ECO:0000313" key="6">
    <source>
        <dbReference type="Proteomes" id="UP000030671"/>
    </source>
</evidence>
<dbReference type="InterPro" id="IPR001251">
    <property type="entry name" value="CRAL-TRIO_dom"/>
</dbReference>
<dbReference type="STRING" id="747525.W4KEI1"/>
<name>W4KEI1_HETIT</name>
<feature type="compositionally biased region" description="Polar residues" evidence="3">
    <location>
        <begin position="12"/>
        <end position="22"/>
    </location>
</feature>
<evidence type="ECO:0000256" key="3">
    <source>
        <dbReference type="SAM" id="MobiDB-lite"/>
    </source>
</evidence>
<dbReference type="PROSITE" id="PS50018">
    <property type="entry name" value="RAS_GTPASE_ACTIV_2"/>
    <property type="match status" value="1"/>
</dbReference>
<sequence>MPARRPSASAGHVSSNAPSNSYRTHRSNDSHHAFSSVSSQTQTAPYSASNAPGTLNQQRIIQALVHRLKDKLPTFSGQDLTVIESDSAVEETINCLVELSRDSLDIIAYALTGLSEEMAKHPDEKVARTIPVLQSQLFLLKVLAIAMASRWHRFADEARTASHSAKLKAPSGLSLPDLPTASSVGASSNMKNSRQTSSDHLSTSPGLTEPPPLDDNCAKYILSTMVLFLRQTAPPEGRLMSSANLGFGATFHDFESIEVEDAPSQPPEFFDADLPSGEAVRKHTRFPKHSTSSNSVDSGSPSVTSSMPIPQLNVKFEKTHKVLAKSHFSLNSLILKFAGRIIYHLSASNWTVVMQRIRNKIHSLAGSHEENPDIIDLNLMKHSGLDRQRLVQILQELSSLLVNMRREARTAIAIPLRSAVWNWIDLFPGEYNEALRSYRRLEGAPERVFDLLWDPTESAAARALWPTLAVLSCISTERTRTDYQSSLKATGTNKSNLQKFVDLLNKNMHSSSKLRDVSILCALDYCRGAARVKPDGDLPIRSIAFDLAHDIRSALLQYHDHKPFWEAPEEIDVSMFADALVLLYRFSPLEEAHQLFKTCLEPERSDAVKLCVIKACVTLSVEYGGVRRNEVDEAGNLKRTSFRPKAKRFTAETVSDRELLLIGVLHLWRCNLGWSFTGITHDEAIAWIPAALKVWEEQPDPSVQYSIALALMQVSAQIDSLRPSDDFHKNVLQWKLLFTPAAMRIIAIALLNSRMDLEKQRLWAEISHEILLSYIQEAHNDSIQKAVQLSETRLPALALLELASAVSLTSADTGVSRLAAHNLRVIAIAERRPDVPSSAKGDDERVKRFTIYDQIGDPKTIITGRVAWQKRIRRLFRMLAAPHPSYVAIWEECYYRWCALTELVIRAPLDPITREGFEDGYTPTGDKSLSNEEQQFQWQNLTLFLAACGSACLVETHEPDALQKIISPSLLPDSMRVLKDPRDLVGTFVVYLIDLLLSDSVMAREISKEALGSELSPRLYAKLFKHLDEVIQDITQGTNLEWSEHFQIFLDQFIAVLKLLVEKAQAHDDVLAVDMTSTLYALAGFLNQFNNISSYRLRIKFCTLCHSVYSRTELALRKDTPSRQHILAIVLEWMQEPSIMVDPELIRLQPELNLASLRAVVHFLDRLQLRTPEQLRAPEQTRPPDGTDSEDQSHVVSRLFIRYFGLILRMLEIGRTESADDGLSEVSSFSQRMRASQRDSEIRDLVIEGLSRLISANTETGVKHSLALAYDDDIGKRAIFTHVFARVMGQGAKFETQENSAMLGAKSQLCELVKGPDLGLVLAICETCPPSELDIIIPVLLNIFDTRESLMNLIKALLDREIARTENESSLFRGNSTCTRLLSAFAKVHGYTYLRSLIIPLVKLMTDTPPGRGYELDPSKVGEQEAKQNQQNVELVASSFLEIISLSVPALPSMFRELCAHIGKAVNAVWPEAKFAALGAFIFLRFISPAVVQPEHVDVELPKDDIVIRRGLMVIAKIIQNLANNIFFGKEAYMVVLNPFLQQNIVNVTKFLSELNKYTPASAEEENDEWTGMTYDDTDTVVLHRFFQTHADVVGKTLLGTSPQLSVEGDASAISGKRRWEITCDTLVSMGQASDIPHLSTLPSSQHQEYLDLMNHYTYRNVAAVKDIFVETFTEREESAVFVFFVSKIDVETLDIELLLYHVFKTLTLPAYEDRTFDIIFDWTSYSTASQVPVQWLKYCIEMIPSDIRQRFMMAYILNPNNATHKYLRRLHNITAGMNVSSSVKACSSIAELRHFVPPTCVAPLVYATGLEQEECEQFQYVTMRQAHIRMSVTLEVGLTHLRITSDKTQAISPSLSCKLTEIISLADISDVYSVATGHDPFEFIIRKTRQTATLYFSSPRREQIVKSVRAAKGRMRTSAFPGTERFSRLSNVSAALLHIGMMNMGVDDDELRGASYELLSSVLASFNLDSNPLITLRGIWVAGSALPFLISLSERIATLVPHLTLDFISEVSTTLDKASRSQRLHCLSYMSPWLKNLAKFIDPTSPTYDHSGAKTRDCIRLLIDLTIADPQTLTVAQKSIWAEIAKLDPTFISVVVDELMRAAIDGGVGSQRCETIALAMMPLSSINVRGQILSKMRKALGKTSAKPTKTLAENSHWSEIAALIRLLFVVAQQSKQPALSQFYVPEVIHMITLIAATGEPVVRSTIWGIVVELLQSQWIARASDAVAGPEIRHLLDEASTPNILRLFGLIRATRTSELTVWDPKGDKAILDNQEGLTRFLIQVMEVTSGTKGLLNVWRARWMSLVTSTAFQVSPAIQTRAFIVMGALATTDVDDDFFYQMLVAFKTGLMQAREGETTSVVSMLRCISNVVPGLVENSRYLRQIFWLAVALLQSSHTAFFEEACHLLRVTTEALFSQGLLRERGVSASILDYRSPLEEIACQLDQLLGISFDSNFSFSLAAMIFKGVRLPFLKDAAVDALRCMLRISTRATEEAEVTNEGPGAAINPDALGYFMALLPSSTTPSTYRQLLMDSNADAYWLLEEGIEHPEDQRVPRIPAGILGVMDNTTALLVVSSIAYMLTEASGGEMEMLFSLLSDLAVSYPEAVTLVYDGIENKIKETFSSSSNPALLKASANIFHVVMQDPSRNSLRGSASTLSTVDESTPQASNKNHLYALEELGMNGLANTFTFLPQSKPQAASKIIQWISDLVGRIIE</sequence>
<dbReference type="EMBL" id="KI925456">
    <property type="protein sequence ID" value="ETW84223.1"/>
    <property type="molecule type" value="Genomic_DNA"/>
</dbReference>
<dbReference type="PANTHER" id="PTHR10194:SF142">
    <property type="entry name" value="NEUROFIBROMIN"/>
    <property type="match status" value="1"/>
</dbReference>
<evidence type="ECO:0000256" key="2">
    <source>
        <dbReference type="ARBA" id="ARBA00022553"/>
    </source>
</evidence>
<dbReference type="InParanoid" id="W4KEI1"/>
<organism evidence="5 6">
    <name type="scientific">Heterobasidion irregulare (strain TC 32-1)</name>
    <dbReference type="NCBI Taxonomy" id="747525"/>
    <lineage>
        <taxon>Eukaryota</taxon>
        <taxon>Fungi</taxon>
        <taxon>Dikarya</taxon>
        <taxon>Basidiomycota</taxon>
        <taxon>Agaricomycotina</taxon>
        <taxon>Agaricomycetes</taxon>
        <taxon>Russulales</taxon>
        <taxon>Bondarzewiaceae</taxon>
        <taxon>Heterobasidion</taxon>
        <taxon>Heterobasidion annosum species complex</taxon>
    </lineage>
</organism>
<dbReference type="Pfam" id="PF13716">
    <property type="entry name" value="CRAL_TRIO_2"/>
    <property type="match status" value="1"/>
</dbReference>
<dbReference type="Gene3D" id="1.10.506.10">
    <property type="entry name" value="GTPase Activation - p120gap, domain 1"/>
    <property type="match status" value="2"/>
</dbReference>
<feature type="domain" description="Ras-GAP" evidence="4">
    <location>
        <begin position="1332"/>
        <end position="1524"/>
    </location>
</feature>
<feature type="region of interest" description="Disordered" evidence="3">
    <location>
        <begin position="284"/>
        <end position="305"/>
    </location>
</feature>
<dbReference type="InterPro" id="IPR036865">
    <property type="entry name" value="CRAL-TRIO_dom_sf"/>
</dbReference>
<evidence type="ECO:0000259" key="4">
    <source>
        <dbReference type="PROSITE" id="PS50018"/>
    </source>
</evidence>
<feature type="compositionally biased region" description="Low complexity" evidence="3">
    <location>
        <begin position="290"/>
        <end position="305"/>
    </location>
</feature>
<dbReference type="HOGENOM" id="CLU_000249_0_2_1"/>
<dbReference type="GO" id="GO:0005096">
    <property type="term" value="F:GTPase activator activity"/>
    <property type="evidence" value="ECO:0007669"/>
    <property type="project" value="UniProtKB-KW"/>
</dbReference>
<proteinExistence type="predicted"/>